<dbReference type="OrthoDB" id="740324at2"/>
<dbReference type="AlphaFoldDB" id="A0A5P2G2U0"/>
<feature type="signal peptide" evidence="1">
    <location>
        <begin position="1"/>
        <end position="25"/>
    </location>
</feature>
<protein>
    <submittedName>
        <fullName evidence="3">DUF1735 domain-containing protein</fullName>
    </submittedName>
</protein>
<keyword evidence="4" id="KW-1185">Reference proteome</keyword>
<evidence type="ECO:0000256" key="1">
    <source>
        <dbReference type="SAM" id="SignalP"/>
    </source>
</evidence>
<feature type="chain" id="PRO_5024448451" evidence="1">
    <location>
        <begin position="26"/>
        <end position="189"/>
    </location>
</feature>
<name>A0A5P2G2U0_9BACT</name>
<keyword evidence="1" id="KW-0732">Signal</keyword>
<dbReference type="InterPro" id="IPR013728">
    <property type="entry name" value="BT_3987-like_N"/>
</dbReference>
<accession>A0A5P2G2U0</accession>
<proteinExistence type="predicted"/>
<dbReference type="RefSeq" id="WP_131330763.1">
    <property type="nucleotide sequence ID" value="NZ_CP044016.1"/>
</dbReference>
<dbReference type="Gene3D" id="2.60.40.1740">
    <property type="entry name" value="hypothetical protein (bacova_03559)"/>
    <property type="match status" value="1"/>
</dbReference>
<evidence type="ECO:0000259" key="2">
    <source>
        <dbReference type="Pfam" id="PF08522"/>
    </source>
</evidence>
<organism evidence="3 4">
    <name type="scientific">Rhizosphaericola mali</name>
    <dbReference type="NCBI Taxonomy" id="2545455"/>
    <lineage>
        <taxon>Bacteria</taxon>
        <taxon>Pseudomonadati</taxon>
        <taxon>Bacteroidota</taxon>
        <taxon>Chitinophagia</taxon>
        <taxon>Chitinophagales</taxon>
        <taxon>Chitinophagaceae</taxon>
        <taxon>Rhizosphaericola</taxon>
    </lineage>
</organism>
<gene>
    <name evidence="3" type="ORF">E0W69_014430</name>
</gene>
<reference evidence="3 4" key="1">
    <citation type="submission" date="2019-09" db="EMBL/GenBank/DDBJ databases">
        <title>Complete genome sequence of Arachidicoccus sp. B3-10 isolated from apple orchard soil.</title>
        <authorList>
            <person name="Kim H.S."/>
            <person name="Han K.-I."/>
            <person name="Suh M.K."/>
            <person name="Lee K.C."/>
            <person name="Eom M.K."/>
            <person name="Kim J.-S."/>
            <person name="Kang S.W."/>
            <person name="Sin Y."/>
            <person name="Lee J.-S."/>
        </authorList>
    </citation>
    <scope>NUCLEOTIDE SEQUENCE [LARGE SCALE GENOMIC DNA]</scope>
    <source>
        <strain evidence="3 4">B3-10</strain>
    </source>
</reference>
<feature type="domain" description="BT-3987-like N-terminal" evidence="2">
    <location>
        <begin position="72"/>
        <end position="170"/>
    </location>
</feature>
<evidence type="ECO:0000313" key="4">
    <source>
        <dbReference type="Proteomes" id="UP000292424"/>
    </source>
</evidence>
<dbReference type="KEGG" id="arac:E0W69_014430"/>
<evidence type="ECO:0000313" key="3">
    <source>
        <dbReference type="EMBL" id="QES89805.1"/>
    </source>
</evidence>
<dbReference type="EMBL" id="CP044016">
    <property type="protein sequence ID" value="QES89805.1"/>
    <property type="molecule type" value="Genomic_DNA"/>
</dbReference>
<dbReference type="Proteomes" id="UP000292424">
    <property type="component" value="Chromosome"/>
</dbReference>
<dbReference type="PROSITE" id="PS51257">
    <property type="entry name" value="PROKAR_LIPOPROTEIN"/>
    <property type="match status" value="1"/>
</dbReference>
<dbReference type="Pfam" id="PF08522">
    <property type="entry name" value="BT_3987-like_N"/>
    <property type="match status" value="1"/>
</dbReference>
<sequence>MKILSLNKIMFLALGSVVFSLTSCLKDTDAPSMSSTSGSNEVVMFQDNGGSDGQGVNGNLPIYPQYDFPDLTLTNDTTGFDAIVMVGGPTGTAPQDVNLTLGVDTASLRAFNTDQGSSYTCPDSSTYSFSTSVTIKKGQAQAYAHITIRPNSKFDYSASYAIPLKILTTNYATISTNFGVEINSFSVSK</sequence>